<feature type="transmembrane region" description="Helical" evidence="6">
    <location>
        <begin position="42"/>
        <end position="67"/>
    </location>
</feature>
<dbReference type="RefSeq" id="WP_166519353.1">
    <property type="nucleotide sequence ID" value="NZ_JAAABJ010000507.1"/>
</dbReference>
<organism evidence="7 8">
    <name type="scientific">Elizabethkingia argenteiflava</name>
    <dbReference type="NCBI Taxonomy" id="2681556"/>
    <lineage>
        <taxon>Bacteria</taxon>
        <taxon>Pseudomonadati</taxon>
        <taxon>Bacteroidota</taxon>
        <taxon>Flavobacteriia</taxon>
        <taxon>Flavobacteriales</taxon>
        <taxon>Weeksellaceae</taxon>
        <taxon>Elizabethkingia</taxon>
    </lineage>
</organism>
<feature type="transmembrane region" description="Helical" evidence="6">
    <location>
        <begin position="217"/>
        <end position="237"/>
    </location>
</feature>
<dbReference type="EMBL" id="JAAABJ010000507">
    <property type="protein sequence ID" value="NAW51066.1"/>
    <property type="molecule type" value="Genomic_DNA"/>
</dbReference>
<evidence type="ECO:0000256" key="5">
    <source>
        <dbReference type="ARBA" id="ARBA00023136"/>
    </source>
</evidence>
<feature type="transmembrane region" description="Helical" evidence="6">
    <location>
        <begin position="369"/>
        <end position="388"/>
    </location>
</feature>
<feature type="transmembrane region" description="Helical" evidence="6">
    <location>
        <begin position="394"/>
        <end position="417"/>
    </location>
</feature>
<name>A0A845PW22_9FLAO</name>
<keyword evidence="4 6" id="KW-1133">Transmembrane helix</keyword>
<feature type="transmembrane region" description="Helical" evidence="6">
    <location>
        <begin position="12"/>
        <end position="30"/>
    </location>
</feature>
<feature type="transmembrane region" description="Helical" evidence="6">
    <location>
        <begin position="179"/>
        <end position="196"/>
    </location>
</feature>
<keyword evidence="5 6" id="KW-0472">Membrane</keyword>
<protein>
    <submittedName>
        <fullName evidence="7">Polysaccharide biosynthesis protein</fullName>
    </submittedName>
</protein>
<gene>
    <name evidence="7" type="ORF">GNY06_06675</name>
</gene>
<feature type="transmembrane region" description="Helical" evidence="6">
    <location>
        <begin position="459"/>
        <end position="476"/>
    </location>
</feature>
<reference evidence="7 8" key="1">
    <citation type="submission" date="2019-11" db="EMBL/GenBank/DDBJ databases">
        <title>Characterization of Elizabethkingia argenteiflava sp. nov., isolated from inner surface of Soybean Pods.</title>
        <authorList>
            <person name="Mo S."/>
        </authorList>
    </citation>
    <scope>NUCLEOTIDE SEQUENCE [LARGE SCALE GENOMIC DNA]</scope>
    <source>
        <strain evidence="7 8">YB22</strain>
    </source>
</reference>
<dbReference type="PANTHER" id="PTHR30250">
    <property type="entry name" value="PST FAMILY PREDICTED COLANIC ACID TRANSPORTER"/>
    <property type="match status" value="1"/>
</dbReference>
<feature type="transmembrane region" description="Helical" evidence="6">
    <location>
        <begin position="429"/>
        <end position="447"/>
    </location>
</feature>
<feature type="transmembrane region" description="Helical" evidence="6">
    <location>
        <begin position="339"/>
        <end position="357"/>
    </location>
</feature>
<comment type="caution">
    <text evidence="7">The sequence shown here is derived from an EMBL/GenBank/DDBJ whole genome shotgun (WGS) entry which is preliminary data.</text>
</comment>
<feature type="transmembrane region" description="Helical" evidence="6">
    <location>
        <begin position="304"/>
        <end position="324"/>
    </location>
</feature>
<keyword evidence="2" id="KW-1003">Cell membrane</keyword>
<comment type="subcellular location">
    <subcellularLocation>
        <location evidence="1">Cell membrane</location>
        <topology evidence="1">Multi-pass membrane protein</topology>
    </subcellularLocation>
</comment>
<evidence type="ECO:0000256" key="6">
    <source>
        <dbReference type="SAM" id="Phobius"/>
    </source>
</evidence>
<accession>A0A845PW22</accession>
<evidence type="ECO:0000256" key="2">
    <source>
        <dbReference type="ARBA" id="ARBA00022475"/>
    </source>
</evidence>
<keyword evidence="3 6" id="KW-0812">Transmembrane</keyword>
<evidence type="ECO:0000256" key="1">
    <source>
        <dbReference type="ARBA" id="ARBA00004651"/>
    </source>
</evidence>
<keyword evidence="8" id="KW-1185">Reference proteome</keyword>
<dbReference type="Proteomes" id="UP000553459">
    <property type="component" value="Unassembled WGS sequence"/>
</dbReference>
<sequence length="497" mass="56797">MSVVARQSFKYSIIGYFGFLLGTVSAFFVFPYDMEFYGKLRYILSAAEVVLPFIVFGLSYANVKFFLQAQKENKHQNLLSLSLLMILMNFILFLVILFLANFINQDLKNWGIFKDFWNYKSVIIPLVLILAISQVYNRYISNYKRIVIPNIFENVFPKIANLGAFILFFFMGLPEKPSLLFFILVLGIALLGYHLYLNKLEPLRPDFSFAYIKKGHFWKEVLNYGFYGFLGNIGNYLSFRIAGVMIPGYLDFKDNGVYGIIIAITSILTVPQMGLYNIAAPIVNKQLENKDMQALNSFYRKTSLSLLFLGLVLFSCVLVGYNYLTDLMKNGSALKDATPVLWITGIGLMFELATGFNGQIISMSRYYRYNIVVTLFLAILNVGLNFYFLKYTNLGLSGVALATTLSLVLYNMVKVLFNYRKFGVQPFSWAMFFALLLCGFAICLVNLLPDSAYSLLNLFYKPLGVLLIVGIGNYYIKILPTNSYLNKDFLRSIFKFK</sequence>
<feature type="transmembrane region" description="Helical" evidence="6">
    <location>
        <begin position="155"/>
        <end position="173"/>
    </location>
</feature>
<dbReference type="AlphaFoldDB" id="A0A845PW22"/>
<evidence type="ECO:0000313" key="7">
    <source>
        <dbReference type="EMBL" id="NAW51066.1"/>
    </source>
</evidence>
<proteinExistence type="predicted"/>
<evidence type="ECO:0000256" key="3">
    <source>
        <dbReference type="ARBA" id="ARBA00022692"/>
    </source>
</evidence>
<dbReference type="PANTHER" id="PTHR30250:SF11">
    <property type="entry name" value="O-ANTIGEN TRANSPORTER-RELATED"/>
    <property type="match status" value="1"/>
</dbReference>
<feature type="transmembrane region" description="Helical" evidence="6">
    <location>
        <begin position="79"/>
        <end position="104"/>
    </location>
</feature>
<feature type="transmembrane region" description="Helical" evidence="6">
    <location>
        <begin position="257"/>
        <end position="283"/>
    </location>
</feature>
<dbReference type="GO" id="GO:0005886">
    <property type="term" value="C:plasma membrane"/>
    <property type="evidence" value="ECO:0007669"/>
    <property type="project" value="UniProtKB-SubCell"/>
</dbReference>
<evidence type="ECO:0000256" key="4">
    <source>
        <dbReference type="ARBA" id="ARBA00022989"/>
    </source>
</evidence>
<dbReference type="InterPro" id="IPR050833">
    <property type="entry name" value="Poly_Biosynth_Transport"/>
</dbReference>
<feature type="transmembrane region" description="Helical" evidence="6">
    <location>
        <begin position="116"/>
        <end position="135"/>
    </location>
</feature>
<evidence type="ECO:0000313" key="8">
    <source>
        <dbReference type="Proteomes" id="UP000553459"/>
    </source>
</evidence>